<reference evidence="1 2" key="1">
    <citation type="journal article" date="2014" name="Nature">
        <title>An environmental bacterial taxon with a large and distinct metabolic repertoire.</title>
        <authorList>
            <person name="Wilson M.C."/>
            <person name="Mori T."/>
            <person name="Ruckert C."/>
            <person name="Uria A.R."/>
            <person name="Helf M.J."/>
            <person name="Takada K."/>
            <person name="Gernert C."/>
            <person name="Steffens U.A."/>
            <person name="Heycke N."/>
            <person name="Schmitt S."/>
            <person name="Rinke C."/>
            <person name="Helfrich E.J."/>
            <person name="Brachmann A.O."/>
            <person name="Gurgui C."/>
            <person name="Wakimoto T."/>
            <person name="Kracht M."/>
            <person name="Crusemann M."/>
            <person name="Hentschel U."/>
            <person name="Abe I."/>
            <person name="Matsunaga S."/>
            <person name="Kalinowski J."/>
            <person name="Takeyama H."/>
            <person name="Piel J."/>
        </authorList>
    </citation>
    <scope>NUCLEOTIDE SEQUENCE [LARGE SCALE GENOMIC DNA]</scope>
    <source>
        <strain evidence="2">TSY2</strain>
    </source>
</reference>
<dbReference type="AlphaFoldDB" id="W4LTG7"/>
<name>W4LTG7_9BACT</name>
<evidence type="ECO:0000313" key="1">
    <source>
        <dbReference type="EMBL" id="ETX01165.1"/>
    </source>
</evidence>
<keyword evidence="2" id="KW-1185">Reference proteome</keyword>
<sequence>MGTRPMHIGLVSDHTLTHSPQQRVLHQCAEALTTRNGDDVSWLLSTDTIAALAHDPALRPADASDLPPTCRDVIPYSLYRLDTIRLIGIEPDFWQDTALHTRLFTFLCLLHREQPFAVLQAWGALSTLYLTVYTATYLHLPGTVFYTPSCLQDGPQQSFLWQWVARHTAMAFTEHATEREHLLHSSPLQPEQIRVLAPEQPDTIAALGRNFHDIAKNPFSL</sequence>
<gene>
    <name evidence="1" type="ORF">ETSY2_37735</name>
</gene>
<dbReference type="HOGENOM" id="CLU_1248747_0_0_7"/>
<dbReference type="Proteomes" id="UP000019140">
    <property type="component" value="Unassembled WGS sequence"/>
</dbReference>
<organism evidence="1 2">
    <name type="scientific">Candidatus Entotheonella gemina</name>
    <dbReference type="NCBI Taxonomy" id="1429439"/>
    <lineage>
        <taxon>Bacteria</taxon>
        <taxon>Pseudomonadati</taxon>
        <taxon>Nitrospinota/Tectimicrobiota group</taxon>
        <taxon>Candidatus Tectimicrobiota</taxon>
        <taxon>Candidatus Entotheonellia</taxon>
        <taxon>Candidatus Entotheonellales</taxon>
        <taxon>Candidatus Entotheonellaceae</taxon>
        <taxon>Candidatus Entotheonella</taxon>
    </lineage>
</organism>
<proteinExistence type="predicted"/>
<evidence type="ECO:0000313" key="2">
    <source>
        <dbReference type="Proteomes" id="UP000019140"/>
    </source>
</evidence>
<protein>
    <submittedName>
        <fullName evidence="1">Uncharacterized protein</fullName>
    </submittedName>
</protein>
<dbReference type="EMBL" id="AZHX01001650">
    <property type="protein sequence ID" value="ETX01165.1"/>
    <property type="molecule type" value="Genomic_DNA"/>
</dbReference>
<comment type="caution">
    <text evidence="1">The sequence shown here is derived from an EMBL/GenBank/DDBJ whole genome shotgun (WGS) entry which is preliminary data.</text>
</comment>
<accession>W4LTG7</accession>